<proteinExistence type="predicted"/>
<keyword evidence="2" id="KW-1185">Reference proteome</keyword>
<dbReference type="EMBL" id="MN095772">
    <property type="protein sequence ID" value="QFR57825.1"/>
    <property type="molecule type" value="Genomic_DNA"/>
</dbReference>
<organism evidence="1 2">
    <name type="scientific">Stenotrophomonas phage Moby</name>
    <dbReference type="NCBI Taxonomy" id="2601680"/>
    <lineage>
        <taxon>Viruses</taxon>
        <taxon>Duplodnaviria</taxon>
        <taxon>Heunggongvirae</taxon>
        <taxon>Uroviricota</taxon>
        <taxon>Caudoviricetes</taxon>
        <taxon>Menderavirus</taxon>
        <taxon>Menderavirus moby</taxon>
    </lineage>
</organism>
<dbReference type="Proteomes" id="UP000325424">
    <property type="component" value="Segment"/>
</dbReference>
<evidence type="ECO:0000313" key="2">
    <source>
        <dbReference type="Proteomes" id="UP000325424"/>
    </source>
</evidence>
<reference evidence="2" key="1">
    <citation type="submission" date="2019-06" db="EMBL/GenBank/DDBJ databases">
        <title>Complete genome sequence of Stenotrophomonas phage Moby.</title>
        <authorList>
            <person name="Vicary A."/>
            <person name="Newkirk H."/>
            <person name="Moreland R."/>
            <person name="Liu M."/>
            <person name="Ramsey J."/>
            <person name="Gonzalez C.F."/>
            <person name="Leavitt J."/>
        </authorList>
    </citation>
    <scope>NUCLEOTIDE SEQUENCE [LARGE SCALE GENOMIC DNA]</scope>
</reference>
<name>A0A5P8PME6_9CAUD</name>
<sequence>MATVAETKAAILAKLAGGNAWAKGATARDANDLPCPALSGEAVKWDIYGALLFATKDEPNYSLRNNTYFALKDAIPADYKNRDIESYNDDATWAQLSAILS</sequence>
<evidence type="ECO:0000313" key="1">
    <source>
        <dbReference type="EMBL" id="QFR57825.1"/>
    </source>
</evidence>
<protein>
    <submittedName>
        <fullName evidence="1">Uncharacterized protein</fullName>
    </submittedName>
</protein>
<gene>
    <name evidence="1" type="ORF">CPT_Moby_077</name>
</gene>
<accession>A0A5P8PME6</accession>